<comment type="caution">
    <text evidence="2">The sequence shown here is derived from an EMBL/GenBank/DDBJ whole genome shotgun (WGS) entry which is preliminary data.</text>
</comment>
<proteinExistence type="predicted"/>
<reference evidence="2 3" key="1">
    <citation type="submission" date="2018-10" db="EMBL/GenBank/DDBJ databases">
        <authorList>
            <consortium name="IHU Genomes"/>
        </authorList>
    </citation>
    <scope>NUCLEOTIDE SEQUENCE [LARGE SCALE GENOMIC DNA]</scope>
    <source>
        <strain evidence="2 3">A1</strain>
    </source>
</reference>
<gene>
    <name evidence="2" type="ORF">YASMINEVIRUS_611</name>
</gene>
<dbReference type="EMBL" id="UPSH01000001">
    <property type="protein sequence ID" value="VBB18148.1"/>
    <property type="molecule type" value="Genomic_DNA"/>
</dbReference>
<protein>
    <submittedName>
        <fullName evidence="2">Uncharacterized protein</fullName>
    </submittedName>
</protein>
<evidence type="ECO:0000256" key="1">
    <source>
        <dbReference type="SAM" id="MobiDB-lite"/>
    </source>
</evidence>
<name>A0A5K0U805_9VIRU</name>
<organism evidence="2 3">
    <name type="scientific">Yasminevirus sp. GU-2018</name>
    <dbReference type="NCBI Taxonomy" id="2420051"/>
    <lineage>
        <taxon>Viruses</taxon>
        <taxon>Varidnaviria</taxon>
        <taxon>Bamfordvirae</taxon>
        <taxon>Nucleocytoviricota</taxon>
        <taxon>Megaviricetes</taxon>
        <taxon>Imitervirales</taxon>
        <taxon>Mimiviridae</taxon>
        <taxon>Klosneuvirinae</taxon>
        <taxon>Yasminevirus</taxon>
        <taxon>Yasminevirus saudimassiliense</taxon>
    </lineage>
</organism>
<keyword evidence="3" id="KW-1185">Reference proteome</keyword>
<feature type="compositionally biased region" description="Basic residues" evidence="1">
    <location>
        <begin position="15"/>
        <end position="41"/>
    </location>
</feature>
<evidence type="ECO:0000313" key="2">
    <source>
        <dbReference type="EMBL" id="VBB18148.1"/>
    </source>
</evidence>
<sequence>MSSKSKKVQKDKSRSKSKSKTGTRSKTKSKSNSKSKSKSKTQKNYPYLDLGLINSYEKLAEIYDVSRVSRGLDKSTKSDHGILYVYRKVKGDSSKMRRVKIFKAKPDSMDYDTFRTKFLNARLGQIKKAKISLYNKGGKYDDLPTKQHVVMIMNGYSPDVQGLKKRLNLLNNL</sequence>
<dbReference type="Proteomes" id="UP000594342">
    <property type="component" value="Unassembled WGS sequence"/>
</dbReference>
<accession>A0A5K0U805</accession>
<dbReference type="Gene3D" id="1.20.120.1250">
    <property type="entry name" value="Sulfhydryl oxidase R596, ORFan domain"/>
    <property type="match status" value="1"/>
</dbReference>
<evidence type="ECO:0000313" key="3">
    <source>
        <dbReference type="Proteomes" id="UP000594342"/>
    </source>
</evidence>
<feature type="region of interest" description="Disordered" evidence="1">
    <location>
        <begin position="1"/>
        <end position="42"/>
    </location>
</feature>